<keyword evidence="6 13" id="KW-0808">Transferase</keyword>
<evidence type="ECO:0000256" key="6">
    <source>
        <dbReference type="ARBA" id="ARBA00022679"/>
    </source>
</evidence>
<evidence type="ECO:0000313" key="14">
    <source>
        <dbReference type="EMBL" id="RSU06983.1"/>
    </source>
</evidence>
<dbReference type="Gene3D" id="3.60.70.12">
    <property type="entry name" value="L-amino peptidase D-ALA esterase/amidase"/>
    <property type="match status" value="1"/>
</dbReference>
<comment type="pathway">
    <text evidence="13">Amino-acid biosynthesis; L-arginine biosynthesis; N(2)-acetyl-L-ornithine from L-glutamate: step 1/4.</text>
</comment>
<keyword evidence="9 13" id="KW-0012">Acyltransferase</keyword>
<dbReference type="Gene3D" id="3.10.20.340">
    <property type="entry name" value="ArgJ beta chain, C-terminal domain"/>
    <property type="match status" value="1"/>
</dbReference>
<feature type="binding site" evidence="13">
    <location>
        <position position="271"/>
    </location>
    <ligand>
        <name>substrate</name>
    </ligand>
</feature>
<dbReference type="InterPro" id="IPR002813">
    <property type="entry name" value="Arg_biosynth_ArgJ"/>
</dbReference>
<dbReference type="GO" id="GO:0006526">
    <property type="term" value="P:L-arginine biosynthetic process"/>
    <property type="evidence" value="ECO:0007669"/>
    <property type="project" value="UniProtKB-UniRule"/>
</dbReference>
<dbReference type="InterPro" id="IPR016117">
    <property type="entry name" value="ArgJ-like_dom_sf"/>
</dbReference>
<organism evidence="14 15">
    <name type="scientific">Vagococcus entomophilus</name>
    <dbReference type="NCBI Taxonomy" id="1160095"/>
    <lineage>
        <taxon>Bacteria</taxon>
        <taxon>Bacillati</taxon>
        <taxon>Bacillota</taxon>
        <taxon>Bacilli</taxon>
        <taxon>Lactobacillales</taxon>
        <taxon>Enterococcaceae</taxon>
        <taxon>Vagococcus</taxon>
    </lineage>
</organism>
<feature type="site" description="Cleavage; by autolysis" evidence="13">
    <location>
        <begin position="184"/>
        <end position="185"/>
    </location>
</feature>
<keyword evidence="13" id="KW-0963">Cytoplasm</keyword>
<feature type="site" description="Involved in the stabilization of negative charge on the oxyanion by the formation of the oxyanion hole" evidence="13">
    <location>
        <position position="113"/>
    </location>
</feature>
<dbReference type="FunFam" id="3.60.70.12:FF:000001">
    <property type="entry name" value="Arginine biosynthesis bifunctional protein ArgJ, chloroplastic"/>
    <property type="match status" value="1"/>
</dbReference>
<feature type="chain" id="PRO_5023218346" description="Arginine biosynthesis bifunctional protein ArgJ beta chain" evidence="13">
    <location>
        <begin position="185"/>
        <end position="398"/>
    </location>
</feature>
<dbReference type="EC" id="2.3.1.35" evidence="13"/>
<dbReference type="GO" id="GO:0004042">
    <property type="term" value="F:L-glutamate N-acetyltransferase activity"/>
    <property type="evidence" value="ECO:0007669"/>
    <property type="project" value="UniProtKB-UniRule"/>
</dbReference>
<keyword evidence="5 13" id="KW-0028">Amino-acid biosynthesis</keyword>
<feature type="binding site" evidence="13">
    <location>
        <position position="185"/>
    </location>
    <ligand>
        <name>substrate</name>
    </ligand>
</feature>
<dbReference type="HAMAP" id="MF_01106">
    <property type="entry name" value="ArgJ"/>
    <property type="match status" value="1"/>
</dbReference>
<dbReference type="GO" id="GO:0006592">
    <property type="term" value="P:ornithine biosynthetic process"/>
    <property type="evidence" value="ECO:0007669"/>
    <property type="project" value="TreeGrafter"/>
</dbReference>
<protein>
    <recommendedName>
        <fullName evidence="13">Arginine biosynthesis bifunctional protein ArgJ</fullName>
    </recommendedName>
    <domain>
        <recommendedName>
            <fullName evidence="13">Glutamate N-acetyltransferase</fullName>
            <ecNumber evidence="13">2.3.1.35</ecNumber>
        </recommendedName>
        <alternativeName>
            <fullName evidence="13">Ornithine acetyltransferase</fullName>
            <shortName evidence="13">OATase</shortName>
        </alternativeName>
        <alternativeName>
            <fullName evidence="13">Ornithine transacetylase</fullName>
        </alternativeName>
    </domain>
    <domain>
        <recommendedName>
            <fullName evidence="13">Amino-acid acetyltransferase</fullName>
            <ecNumber evidence="13">2.3.1.1</ecNumber>
        </recommendedName>
        <alternativeName>
            <fullName evidence="13">N-acetylglutamate synthase</fullName>
            <shortName evidence="13">AGSase</shortName>
        </alternativeName>
    </domain>
    <component>
        <recommendedName>
            <fullName evidence="13">Arginine biosynthesis bifunctional protein ArgJ alpha chain</fullName>
        </recommendedName>
    </component>
    <component>
        <recommendedName>
            <fullName evidence="13">Arginine biosynthesis bifunctional protein ArgJ beta chain</fullName>
        </recommendedName>
    </component>
</protein>
<evidence type="ECO:0000256" key="5">
    <source>
        <dbReference type="ARBA" id="ARBA00022605"/>
    </source>
</evidence>
<feature type="chain" id="PRO_5023218347" description="Arginine biosynthesis bifunctional protein ArgJ alpha chain" evidence="13">
    <location>
        <begin position="1"/>
        <end position="184"/>
    </location>
</feature>
<dbReference type="GO" id="GO:0005737">
    <property type="term" value="C:cytoplasm"/>
    <property type="evidence" value="ECO:0007669"/>
    <property type="project" value="UniProtKB-SubCell"/>
</dbReference>
<feature type="binding site" evidence="13">
    <location>
        <position position="393"/>
    </location>
    <ligand>
        <name>substrate</name>
    </ligand>
</feature>
<keyword evidence="15" id="KW-1185">Reference proteome</keyword>
<comment type="catalytic activity">
    <reaction evidence="11 13">
        <text>N(2)-acetyl-L-ornithine + L-glutamate = N-acetyl-L-glutamate + L-ornithine</text>
        <dbReference type="Rhea" id="RHEA:15349"/>
        <dbReference type="ChEBI" id="CHEBI:29985"/>
        <dbReference type="ChEBI" id="CHEBI:44337"/>
        <dbReference type="ChEBI" id="CHEBI:46911"/>
        <dbReference type="ChEBI" id="CHEBI:57805"/>
        <dbReference type="EC" id="2.3.1.35"/>
    </reaction>
</comment>
<dbReference type="UniPathway" id="UPA00068">
    <property type="reaction ID" value="UER00106"/>
</dbReference>
<keyword evidence="7 13" id="KW-0068">Autocatalytic cleavage</keyword>
<evidence type="ECO:0000256" key="12">
    <source>
        <dbReference type="ARBA" id="ARBA00054976"/>
    </source>
</evidence>
<feature type="site" description="Involved in the stabilization of negative charge on the oxyanion by the formation of the oxyanion hole" evidence="13">
    <location>
        <position position="114"/>
    </location>
</feature>
<feature type="binding site" evidence="13">
    <location>
        <position position="398"/>
    </location>
    <ligand>
        <name>substrate</name>
    </ligand>
</feature>
<reference evidence="14 15" key="1">
    <citation type="submission" date="2017-05" db="EMBL/GenBank/DDBJ databases">
        <title>Vagococcus spp. assemblies.</title>
        <authorList>
            <person name="Gulvik C.A."/>
        </authorList>
    </citation>
    <scope>NUCLEOTIDE SEQUENCE [LARGE SCALE GENOMIC DNA]</scope>
    <source>
        <strain evidence="14 15">DSM 24756</strain>
    </source>
</reference>
<dbReference type="SUPFAM" id="SSF56266">
    <property type="entry name" value="DmpA/ArgJ-like"/>
    <property type="match status" value="1"/>
</dbReference>
<accession>A0A430AGH1</accession>
<evidence type="ECO:0000313" key="15">
    <source>
        <dbReference type="Proteomes" id="UP000288669"/>
    </source>
</evidence>
<evidence type="ECO:0000256" key="1">
    <source>
        <dbReference type="ARBA" id="ARBA00004496"/>
    </source>
</evidence>
<dbReference type="OrthoDB" id="9804242at2"/>
<dbReference type="AlphaFoldDB" id="A0A430AGH1"/>
<evidence type="ECO:0000256" key="7">
    <source>
        <dbReference type="ARBA" id="ARBA00022813"/>
    </source>
</evidence>
<evidence type="ECO:0000256" key="8">
    <source>
        <dbReference type="ARBA" id="ARBA00023268"/>
    </source>
</evidence>
<gene>
    <name evidence="13" type="primary">argJ</name>
    <name evidence="14" type="ORF">CBF30_06900</name>
</gene>
<feature type="active site" description="Nucleophile" evidence="13">
    <location>
        <position position="185"/>
    </location>
</feature>
<feature type="binding site" evidence="13">
    <location>
        <position position="174"/>
    </location>
    <ligand>
        <name>substrate</name>
    </ligand>
</feature>
<evidence type="ECO:0000256" key="10">
    <source>
        <dbReference type="ARBA" id="ARBA00048372"/>
    </source>
</evidence>
<dbReference type="Gene3D" id="3.30.2330.10">
    <property type="entry name" value="arginine biosynthesis bifunctional protein suprefamily"/>
    <property type="match status" value="1"/>
</dbReference>
<dbReference type="NCBIfam" id="TIGR00120">
    <property type="entry name" value="ArgJ"/>
    <property type="match status" value="1"/>
</dbReference>
<comment type="caution">
    <text evidence="14">The sequence shown here is derived from an EMBL/GenBank/DDBJ whole genome shotgun (WGS) entry which is preliminary data.</text>
</comment>
<keyword evidence="4 13" id="KW-0055">Arginine biosynthesis</keyword>
<comment type="subunit">
    <text evidence="3 13">Heterotetramer of two alpha and two beta chains.</text>
</comment>
<comment type="subcellular location">
    <subcellularLocation>
        <location evidence="1 13">Cytoplasm</location>
    </subcellularLocation>
</comment>
<evidence type="ECO:0000256" key="3">
    <source>
        <dbReference type="ARBA" id="ARBA00011475"/>
    </source>
</evidence>
<evidence type="ECO:0000256" key="11">
    <source>
        <dbReference type="ARBA" id="ARBA00049439"/>
    </source>
</evidence>
<proteinExistence type="inferred from homology"/>
<comment type="similarity">
    <text evidence="2 13">Belongs to the ArgJ family.</text>
</comment>
<dbReference type="InterPro" id="IPR042195">
    <property type="entry name" value="ArgJ_beta_C"/>
</dbReference>
<dbReference type="FunFam" id="3.30.2330.10:FF:000001">
    <property type="entry name" value="Arginine biosynthesis bifunctional protein ArgJ, mitochondrial"/>
    <property type="match status" value="1"/>
</dbReference>
<dbReference type="NCBIfam" id="NF003802">
    <property type="entry name" value="PRK05388.1"/>
    <property type="match status" value="1"/>
</dbReference>
<dbReference type="GO" id="GO:0004358">
    <property type="term" value="F:L-glutamate N-acetyltransferase activity, acting on acetyl-L-ornithine as donor"/>
    <property type="evidence" value="ECO:0007669"/>
    <property type="project" value="UniProtKB-UniRule"/>
</dbReference>
<feature type="binding site" evidence="13">
    <location>
        <position position="148"/>
    </location>
    <ligand>
        <name>substrate</name>
    </ligand>
</feature>
<dbReference type="CDD" id="cd02152">
    <property type="entry name" value="OAT"/>
    <property type="match status" value="1"/>
</dbReference>
<dbReference type="EMBL" id="NGJZ01000002">
    <property type="protein sequence ID" value="RSU06983.1"/>
    <property type="molecule type" value="Genomic_DNA"/>
</dbReference>
<comment type="catalytic activity">
    <reaction evidence="10 13">
        <text>L-glutamate + acetyl-CoA = N-acetyl-L-glutamate + CoA + H(+)</text>
        <dbReference type="Rhea" id="RHEA:24292"/>
        <dbReference type="ChEBI" id="CHEBI:15378"/>
        <dbReference type="ChEBI" id="CHEBI:29985"/>
        <dbReference type="ChEBI" id="CHEBI:44337"/>
        <dbReference type="ChEBI" id="CHEBI:57287"/>
        <dbReference type="ChEBI" id="CHEBI:57288"/>
        <dbReference type="EC" id="2.3.1.1"/>
    </reaction>
</comment>
<dbReference type="FunFam" id="3.10.20.340:FF:000001">
    <property type="entry name" value="Arginine biosynthesis bifunctional protein ArgJ, chloroplastic"/>
    <property type="match status" value="1"/>
</dbReference>
<evidence type="ECO:0000256" key="9">
    <source>
        <dbReference type="ARBA" id="ARBA00023315"/>
    </source>
</evidence>
<dbReference type="PANTHER" id="PTHR23100">
    <property type="entry name" value="ARGININE BIOSYNTHESIS BIFUNCTIONAL PROTEIN ARGJ"/>
    <property type="match status" value="1"/>
</dbReference>
<name>A0A430AGH1_9ENTE</name>
<dbReference type="EC" id="2.3.1.1" evidence="13"/>
<comment type="pathway">
    <text evidence="13">Amino-acid biosynthesis; L-arginine biosynthesis; L-ornithine and N-acetyl-L-glutamate from L-glutamate and N(2)-acetyl-L-ornithine (cyclic): step 1/1.</text>
</comment>
<comment type="function">
    <text evidence="12 13">Catalyzes two activities which are involved in the cyclic version of arginine biosynthesis: the synthesis of N-acetylglutamate from glutamate and acetyl-CoA as the acetyl donor, and of ornithine by transacetylation between N(2)-acetylornithine and glutamate.</text>
</comment>
<dbReference type="Pfam" id="PF01960">
    <property type="entry name" value="ArgJ"/>
    <property type="match status" value="1"/>
</dbReference>
<dbReference type="Proteomes" id="UP000288669">
    <property type="component" value="Unassembled WGS sequence"/>
</dbReference>
<keyword evidence="8 13" id="KW-0511">Multifunctional enzyme</keyword>
<sequence length="398" mass="42918">MKIIDGTIASPKGFYADGVHCGLKKKKKDIGWIYSEKKAQAAAVYTTNQVKGAPLLVTKEALGVAHQLQAVLVNSAVANTCTGETGIEDAYQMQRLAADKLGLENHQVAVASTGVIGKHLPMEKVTMGIEALSMKSGNAQNFHEAILTTDLVTKEICLSAMIGGKKVTMSGVAKGSGMIHPNMATMLSFITTDANIPYQLLEKLLKKKVDETFNQITVDGDTSTNDMVVVLANGCAENKEIVEDTPEYETFSQMLRMVTEDLAKKIARDGEGATKLIEVSVNHAATESDAKKIAKKIVGSSLVKSAMFGEDPNWGRIICAIGYSEGTFDPSLLDIFIGTQQVLQDGLPCDFHQTNMQKILAQDTVSIQVDLKVGTSQGVAWGCDLTYKYVEINACYHT</sequence>
<dbReference type="PANTHER" id="PTHR23100:SF0">
    <property type="entry name" value="ARGININE BIOSYNTHESIS BIFUNCTIONAL PROTEIN ARGJ, MITOCHONDRIAL"/>
    <property type="match status" value="1"/>
</dbReference>
<evidence type="ECO:0000256" key="2">
    <source>
        <dbReference type="ARBA" id="ARBA00006774"/>
    </source>
</evidence>
<dbReference type="RefSeq" id="WP_126824217.1">
    <property type="nucleotide sequence ID" value="NZ_JBHLWU010000002.1"/>
</dbReference>
<evidence type="ECO:0000256" key="13">
    <source>
        <dbReference type="HAMAP-Rule" id="MF_01106"/>
    </source>
</evidence>
<evidence type="ECO:0000256" key="4">
    <source>
        <dbReference type="ARBA" id="ARBA00022571"/>
    </source>
</evidence>